<keyword evidence="7" id="KW-1185">Reference proteome</keyword>
<dbReference type="PANTHER" id="PTHR47506">
    <property type="entry name" value="TRANSCRIPTIONAL REGULATORY PROTEIN"/>
    <property type="match status" value="1"/>
</dbReference>
<comment type="caution">
    <text evidence="6">The sequence shown here is derived from an EMBL/GenBank/DDBJ whole genome shotgun (WGS) entry which is preliminary data.</text>
</comment>
<name>A0A2N4TZJ6_9BURK</name>
<evidence type="ECO:0000256" key="2">
    <source>
        <dbReference type="ARBA" id="ARBA00023125"/>
    </source>
</evidence>
<evidence type="ECO:0000259" key="5">
    <source>
        <dbReference type="PROSITE" id="PS50977"/>
    </source>
</evidence>
<proteinExistence type="predicted"/>
<keyword evidence="2 4" id="KW-0238">DNA-binding</keyword>
<dbReference type="InterPro" id="IPR009057">
    <property type="entry name" value="Homeodomain-like_sf"/>
</dbReference>
<dbReference type="InterPro" id="IPR036271">
    <property type="entry name" value="Tet_transcr_reg_TetR-rel_C_sf"/>
</dbReference>
<dbReference type="PANTHER" id="PTHR47506:SF6">
    <property type="entry name" value="HTH-TYPE TRANSCRIPTIONAL REPRESSOR NEMR"/>
    <property type="match status" value="1"/>
</dbReference>
<evidence type="ECO:0000313" key="7">
    <source>
        <dbReference type="Proteomes" id="UP000234190"/>
    </source>
</evidence>
<dbReference type="OrthoDB" id="9809772at2"/>
<dbReference type="RefSeq" id="WP_102075635.1">
    <property type="nucleotide sequence ID" value="NZ_PDNW01000025.1"/>
</dbReference>
<reference evidence="6 7" key="1">
    <citation type="submission" date="2017-10" db="EMBL/GenBank/DDBJ databases">
        <title>Two draft genome sequences of Pusillimonas sp. strains isolated from a nitrate- and radionuclide-contaminated groundwater in Russia.</title>
        <authorList>
            <person name="Grouzdev D.S."/>
            <person name="Tourova T.P."/>
            <person name="Goeva M.A."/>
            <person name="Babich T.L."/>
            <person name="Sokolova D.S."/>
            <person name="Abdullin R."/>
            <person name="Poltaraus A.B."/>
            <person name="Toshchakov S.V."/>
            <person name="Nazina T.N."/>
        </authorList>
    </citation>
    <scope>NUCLEOTIDE SEQUENCE [LARGE SCALE GENOMIC DNA]</scope>
    <source>
        <strain evidence="6 7">JR1/69-3-13</strain>
    </source>
</reference>
<evidence type="ECO:0000256" key="1">
    <source>
        <dbReference type="ARBA" id="ARBA00023015"/>
    </source>
</evidence>
<keyword evidence="3" id="KW-0804">Transcription</keyword>
<dbReference type="Gene3D" id="1.10.357.10">
    <property type="entry name" value="Tetracycline Repressor, domain 2"/>
    <property type="match status" value="1"/>
</dbReference>
<dbReference type="SUPFAM" id="SSF48498">
    <property type="entry name" value="Tetracyclin repressor-like, C-terminal domain"/>
    <property type="match status" value="1"/>
</dbReference>
<dbReference type="Proteomes" id="UP000234190">
    <property type="component" value="Unassembled WGS sequence"/>
</dbReference>
<evidence type="ECO:0000313" key="6">
    <source>
        <dbReference type="EMBL" id="PLC48190.1"/>
    </source>
</evidence>
<dbReference type="InterPro" id="IPR001647">
    <property type="entry name" value="HTH_TetR"/>
</dbReference>
<organism evidence="6 7">
    <name type="scientific">Pollutimonas subterranea</name>
    <dbReference type="NCBI Taxonomy" id="2045210"/>
    <lineage>
        <taxon>Bacteria</taxon>
        <taxon>Pseudomonadati</taxon>
        <taxon>Pseudomonadota</taxon>
        <taxon>Betaproteobacteria</taxon>
        <taxon>Burkholderiales</taxon>
        <taxon>Alcaligenaceae</taxon>
        <taxon>Pollutimonas</taxon>
    </lineage>
</organism>
<dbReference type="GO" id="GO:0003677">
    <property type="term" value="F:DNA binding"/>
    <property type="evidence" value="ECO:0007669"/>
    <property type="project" value="UniProtKB-UniRule"/>
</dbReference>
<dbReference type="AlphaFoldDB" id="A0A2N4TZJ6"/>
<dbReference type="InterPro" id="IPR011075">
    <property type="entry name" value="TetR_C"/>
</dbReference>
<accession>A0A2N4TZJ6</accession>
<gene>
    <name evidence="6" type="ORF">CR159_19555</name>
</gene>
<feature type="domain" description="HTH tetR-type" evidence="5">
    <location>
        <begin position="22"/>
        <end position="82"/>
    </location>
</feature>
<dbReference type="PROSITE" id="PS50977">
    <property type="entry name" value="HTH_TETR_2"/>
    <property type="match status" value="1"/>
</dbReference>
<sequence length="211" mass="24066">MTTPTAQPRRRGRPPNVSELHMETRQSLIRYGTEVLTEQGFDSTGIDQILKHLKIPKGSFYHYFSSKEAFGLAVIDSYAEYFGCKLDRWLLDRNLAPLARLAGFIDDARHGMIRHEFRRGCLIGNLSQEFGAAHETFATRLENTFKDWQHRLALCLDEAKSSGEMNSAANTDQLAAFFWIGWEGAVMRSRLIRSDAPLLLFSQMFFSSLPK</sequence>
<dbReference type="SUPFAM" id="SSF46689">
    <property type="entry name" value="Homeodomain-like"/>
    <property type="match status" value="1"/>
</dbReference>
<evidence type="ECO:0000256" key="3">
    <source>
        <dbReference type="ARBA" id="ARBA00023163"/>
    </source>
</evidence>
<evidence type="ECO:0000256" key="4">
    <source>
        <dbReference type="PROSITE-ProRule" id="PRU00335"/>
    </source>
</evidence>
<keyword evidence="1" id="KW-0805">Transcription regulation</keyword>
<protein>
    <submittedName>
        <fullName evidence="6">TetR family transcriptional regulator</fullName>
    </submittedName>
</protein>
<dbReference type="Pfam" id="PF16925">
    <property type="entry name" value="TetR_C_13"/>
    <property type="match status" value="1"/>
</dbReference>
<dbReference type="EMBL" id="PDNW01000025">
    <property type="protein sequence ID" value="PLC48190.1"/>
    <property type="molecule type" value="Genomic_DNA"/>
</dbReference>
<feature type="DNA-binding region" description="H-T-H motif" evidence="4">
    <location>
        <begin position="45"/>
        <end position="64"/>
    </location>
</feature>
<dbReference type="Pfam" id="PF00440">
    <property type="entry name" value="TetR_N"/>
    <property type="match status" value="1"/>
</dbReference>